<proteinExistence type="predicted"/>
<dbReference type="AlphaFoldDB" id="A0A2H3E3N6"/>
<evidence type="ECO:0000313" key="2">
    <source>
        <dbReference type="Proteomes" id="UP000217790"/>
    </source>
</evidence>
<reference evidence="2" key="1">
    <citation type="journal article" date="2017" name="Nat. Ecol. Evol.">
        <title>Genome expansion and lineage-specific genetic innovations in the forest pathogenic fungi Armillaria.</title>
        <authorList>
            <person name="Sipos G."/>
            <person name="Prasanna A.N."/>
            <person name="Walter M.C."/>
            <person name="O'Connor E."/>
            <person name="Balint B."/>
            <person name="Krizsan K."/>
            <person name="Kiss B."/>
            <person name="Hess J."/>
            <person name="Varga T."/>
            <person name="Slot J."/>
            <person name="Riley R."/>
            <person name="Boka B."/>
            <person name="Rigling D."/>
            <person name="Barry K."/>
            <person name="Lee J."/>
            <person name="Mihaltcheva S."/>
            <person name="LaButti K."/>
            <person name="Lipzen A."/>
            <person name="Waldron R."/>
            <person name="Moloney N.M."/>
            <person name="Sperisen C."/>
            <person name="Kredics L."/>
            <person name="Vagvoelgyi C."/>
            <person name="Patrignani A."/>
            <person name="Fitzpatrick D."/>
            <person name="Nagy I."/>
            <person name="Doyle S."/>
            <person name="Anderson J.B."/>
            <person name="Grigoriev I.V."/>
            <person name="Gueldener U."/>
            <person name="Muensterkoetter M."/>
            <person name="Nagy L.G."/>
        </authorList>
    </citation>
    <scope>NUCLEOTIDE SEQUENCE [LARGE SCALE GENOMIC DNA]</scope>
    <source>
        <strain evidence="2">Ar21-2</strain>
    </source>
</reference>
<accession>A0A2H3E3N6</accession>
<gene>
    <name evidence="1" type="ORF">ARMGADRAFT_573850</name>
</gene>
<dbReference type="Proteomes" id="UP000217790">
    <property type="component" value="Unassembled WGS sequence"/>
</dbReference>
<sequence>MASRALRVVGDLKVAAIVTVQLKDGHLFLQKYPAFAVLSATPWTGIFTPNVRFSQSGSYAMASTVSTTATGWKPRQIITLRR</sequence>
<name>A0A2H3E3N6_ARMGA</name>
<organism evidence="1 2">
    <name type="scientific">Armillaria gallica</name>
    <name type="common">Bulbous honey fungus</name>
    <name type="synonym">Armillaria bulbosa</name>
    <dbReference type="NCBI Taxonomy" id="47427"/>
    <lineage>
        <taxon>Eukaryota</taxon>
        <taxon>Fungi</taxon>
        <taxon>Dikarya</taxon>
        <taxon>Basidiomycota</taxon>
        <taxon>Agaricomycotina</taxon>
        <taxon>Agaricomycetes</taxon>
        <taxon>Agaricomycetidae</taxon>
        <taxon>Agaricales</taxon>
        <taxon>Marasmiineae</taxon>
        <taxon>Physalacriaceae</taxon>
        <taxon>Armillaria</taxon>
    </lineage>
</organism>
<protein>
    <submittedName>
        <fullName evidence="1">Uncharacterized protein</fullName>
    </submittedName>
</protein>
<dbReference type="EMBL" id="KZ293648">
    <property type="protein sequence ID" value="PBK98322.1"/>
    <property type="molecule type" value="Genomic_DNA"/>
</dbReference>
<keyword evidence="2" id="KW-1185">Reference proteome</keyword>
<dbReference type="InParanoid" id="A0A2H3E3N6"/>
<evidence type="ECO:0000313" key="1">
    <source>
        <dbReference type="EMBL" id="PBK98322.1"/>
    </source>
</evidence>